<protein>
    <submittedName>
        <fullName evidence="2">DUF262 domain-containing protein</fullName>
    </submittedName>
</protein>
<sequence length="399" mass="46859">MGEQMLHGEEIDLQVQRAIVPELTDDLINEKYVRGEVRIVTEQARYPLSSIPQLLGSGDYLLRPEYQRRRRWSSEKKSRLIESLVMNVPIPPIFLYEYDYSKYEVMDGLQRLSTIREFYSDGFRLQGLVEWAELNSRTYSTLPTSVRAGIDRRYLSSIILLQETARNEAEARVLKQLVFERINSGGEKLTPQETRNAVHGGPMNELCLGLSRHPALCLTWGIPVGTLGTESEEEDLELLENDAYREMFDVELVLRFFAFRQDPQYFARSFRDYFDEYLRRANRFNSALLEQLGNLFRETIDLVYEVFGERAFWLWRTRNGRWNWLSRPTTVAYDTIMYTFSQRIDDKELILQRKEELSASLPRFYEANYSSFAGRYTNPANIISRRRLFGGFVDEVIGR</sequence>
<evidence type="ECO:0000259" key="1">
    <source>
        <dbReference type="Pfam" id="PF03235"/>
    </source>
</evidence>
<dbReference type="InterPro" id="IPR004919">
    <property type="entry name" value="GmrSD_N"/>
</dbReference>
<reference evidence="2" key="2">
    <citation type="submission" date="2022-09" db="EMBL/GenBank/DDBJ databases">
        <title>Biosynthetic gene clusters of Dactylosporangioum fulvum.</title>
        <authorList>
            <person name="Caradec T."/>
        </authorList>
    </citation>
    <scope>NUCLEOTIDE SEQUENCE</scope>
    <source>
        <strain evidence="2">NRRL B-16292</strain>
    </source>
</reference>
<accession>A0ABY5VV26</accession>
<dbReference type="PANTHER" id="PTHR39639">
    <property type="entry name" value="CHROMOSOME 16, WHOLE GENOME SHOTGUN SEQUENCE"/>
    <property type="match status" value="1"/>
</dbReference>
<dbReference type="EMBL" id="CP073720">
    <property type="protein sequence ID" value="UWP80961.1"/>
    <property type="molecule type" value="Genomic_DNA"/>
</dbReference>
<reference evidence="2" key="1">
    <citation type="submission" date="2021-04" db="EMBL/GenBank/DDBJ databases">
        <authorList>
            <person name="Hartkoorn R.C."/>
            <person name="Beaudoing E."/>
            <person name="Hot D."/>
        </authorList>
    </citation>
    <scope>NUCLEOTIDE SEQUENCE</scope>
    <source>
        <strain evidence="2">NRRL B-16292</strain>
    </source>
</reference>
<dbReference type="RefSeq" id="WP_259858724.1">
    <property type="nucleotide sequence ID" value="NZ_BAAAST010000028.1"/>
</dbReference>
<proteinExistence type="predicted"/>
<evidence type="ECO:0000313" key="3">
    <source>
        <dbReference type="Proteomes" id="UP001059617"/>
    </source>
</evidence>
<keyword evidence="3" id="KW-1185">Reference proteome</keyword>
<gene>
    <name evidence="2" type="ORF">Dfulv_38435</name>
</gene>
<feature type="domain" description="GmrSD restriction endonucleases N-terminal" evidence="1">
    <location>
        <begin position="53"/>
        <end position="198"/>
    </location>
</feature>
<evidence type="ECO:0000313" key="2">
    <source>
        <dbReference type="EMBL" id="UWP80961.1"/>
    </source>
</evidence>
<organism evidence="2 3">
    <name type="scientific">Dactylosporangium fulvum</name>
    <dbReference type="NCBI Taxonomy" id="53359"/>
    <lineage>
        <taxon>Bacteria</taxon>
        <taxon>Bacillati</taxon>
        <taxon>Actinomycetota</taxon>
        <taxon>Actinomycetes</taxon>
        <taxon>Micromonosporales</taxon>
        <taxon>Micromonosporaceae</taxon>
        <taxon>Dactylosporangium</taxon>
    </lineage>
</organism>
<name>A0ABY5VV26_9ACTN</name>
<dbReference type="Proteomes" id="UP001059617">
    <property type="component" value="Chromosome"/>
</dbReference>
<dbReference type="PANTHER" id="PTHR39639:SF1">
    <property type="entry name" value="DUF262 DOMAIN-CONTAINING PROTEIN"/>
    <property type="match status" value="1"/>
</dbReference>
<dbReference type="Pfam" id="PF03235">
    <property type="entry name" value="GmrSD_N"/>
    <property type="match status" value="1"/>
</dbReference>